<dbReference type="RefSeq" id="XP_009265372.1">
    <property type="nucleotide sequence ID" value="XM_009267097.1"/>
</dbReference>
<dbReference type="VEuPathDB" id="MicrosporidiaDB:EROM_100590"/>
<dbReference type="EC" id="2.3.1.225" evidence="12"/>
<evidence type="ECO:0000259" key="13">
    <source>
        <dbReference type="Pfam" id="PF01529"/>
    </source>
</evidence>
<dbReference type="PROSITE" id="PS50088">
    <property type="entry name" value="ANK_REPEAT"/>
    <property type="match status" value="2"/>
</dbReference>
<evidence type="ECO:0000256" key="3">
    <source>
        <dbReference type="ARBA" id="ARBA00022679"/>
    </source>
</evidence>
<evidence type="ECO:0000256" key="10">
    <source>
        <dbReference type="ARBA" id="ARBA00048048"/>
    </source>
</evidence>
<evidence type="ECO:0000256" key="8">
    <source>
        <dbReference type="ARBA" id="ARBA00023288"/>
    </source>
</evidence>
<feature type="transmembrane region" description="Helical" evidence="12">
    <location>
        <begin position="343"/>
        <end position="360"/>
    </location>
</feature>
<feature type="transmembrane region" description="Helical" evidence="12">
    <location>
        <begin position="173"/>
        <end position="193"/>
    </location>
</feature>
<dbReference type="Gene3D" id="1.25.40.20">
    <property type="entry name" value="Ankyrin repeat-containing domain"/>
    <property type="match status" value="1"/>
</dbReference>
<dbReference type="InterPro" id="IPR001594">
    <property type="entry name" value="Palmitoyltrfase_DHHC"/>
</dbReference>
<dbReference type="PROSITE" id="PS50297">
    <property type="entry name" value="ANK_REP_REGION"/>
    <property type="match status" value="1"/>
</dbReference>
<evidence type="ECO:0000256" key="11">
    <source>
        <dbReference type="PROSITE-ProRule" id="PRU00023"/>
    </source>
</evidence>
<name>I7AGH9_ENCRO</name>
<dbReference type="GO" id="GO:0006612">
    <property type="term" value="P:protein targeting to membrane"/>
    <property type="evidence" value="ECO:0007669"/>
    <property type="project" value="TreeGrafter"/>
</dbReference>
<evidence type="ECO:0000256" key="4">
    <source>
        <dbReference type="ARBA" id="ARBA00022692"/>
    </source>
</evidence>
<keyword evidence="3 12" id="KW-0808">Transferase</keyword>
<sequence>MDDEEIKDALMANNTKSLKAVPNNYKFSDGTGLIHWASMYNNLDMCRRMMECRGAANSVGGVLDSSPLYYALYNSNYKVMKFLIENGADIRYVNKSGLGLLHTCVRFDDVLGMILLLSYGADVNTKDTKNRTLWTYAKVKGARNVQRFLETNVVPGRYNEWGLEGFSIGMHGMSFFFGRTYQIGVIVMFLVFWGRIARTRAPMYLNLFYSFYIGCNVIEESCEHSVYALEYFFTLFRLFLSDPRFGSVSTYDKVKELVSTMIEQDEYMVENFCYTCLGRKGDGVKHCSICNRCVLEFDHHCPCINSCISKDIMGLFRRHLLSTFTVTVNVLLSGHASEVRMELVSVTVFIVLILAAGMDIRRPKPI</sequence>
<keyword evidence="4 12" id="KW-0812">Transmembrane</keyword>
<dbReference type="Pfam" id="PF01529">
    <property type="entry name" value="DHHC"/>
    <property type="match status" value="1"/>
</dbReference>
<comment type="subcellular location">
    <subcellularLocation>
        <location evidence="1">Membrane</location>
        <topology evidence="1">Multi-pass membrane protein</topology>
    </subcellularLocation>
</comment>
<evidence type="ECO:0000313" key="14">
    <source>
        <dbReference type="EMBL" id="AFN83875.1"/>
    </source>
</evidence>
<keyword evidence="9 12" id="KW-0012">Acyltransferase</keyword>
<evidence type="ECO:0000256" key="7">
    <source>
        <dbReference type="ARBA" id="ARBA00023139"/>
    </source>
</evidence>
<evidence type="ECO:0000256" key="9">
    <source>
        <dbReference type="ARBA" id="ARBA00023315"/>
    </source>
</evidence>
<organism evidence="14 15">
    <name type="scientific">Encephalitozoon romaleae (strain SJ-2008)</name>
    <name type="common">Microsporidian parasite</name>
    <dbReference type="NCBI Taxonomy" id="1178016"/>
    <lineage>
        <taxon>Eukaryota</taxon>
        <taxon>Fungi</taxon>
        <taxon>Fungi incertae sedis</taxon>
        <taxon>Microsporidia</taxon>
        <taxon>Unikaryonidae</taxon>
        <taxon>Encephalitozoon</taxon>
    </lineage>
</organism>
<dbReference type="GO" id="GO:0016020">
    <property type="term" value="C:membrane"/>
    <property type="evidence" value="ECO:0007669"/>
    <property type="project" value="UniProtKB-SubCell"/>
</dbReference>
<dbReference type="GeneID" id="20564489"/>
<feature type="repeat" description="ANK" evidence="11">
    <location>
        <begin position="96"/>
        <end position="128"/>
    </location>
</feature>
<dbReference type="OrthoDB" id="9909019at2759"/>
<comment type="catalytic activity">
    <reaction evidence="10 12">
        <text>L-cysteinyl-[protein] + hexadecanoyl-CoA = S-hexadecanoyl-L-cysteinyl-[protein] + CoA</text>
        <dbReference type="Rhea" id="RHEA:36683"/>
        <dbReference type="Rhea" id="RHEA-COMP:10131"/>
        <dbReference type="Rhea" id="RHEA-COMP:11032"/>
        <dbReference type="ChEBI" id="CHEBI:29950"/>
        <dbReference type="ChEBI" id="CHEBI:57287"/>
        <dbReference type="ChEBI" id="CHEBI:57379"/>
        <dbReference type="ChEBI" id="CHEBI:74151"/>
        <dbReference type="EC" id="2.3.1.225"/>
    </reaction>
</comment>
<keyword evidence="8" id="KW-0449">Lipoprotein</keyword>
<dbReference type="KEGG" id="ero:EROM_100590"/>
<comment type="similarity">
    <text evidence="2">Belongs to the DHHC palmitoyltransferase family. AKR/ZDHHC17 subfamily.</text>
</comment>
<accession>I7AGH9</accession>
<dbReference type="Proteomes" id="UP000010094">
    <property type="component" value="Chromosome X"/>
</dbReference>
<proteinExistence type="inferred from homology"/>
<evidence type="ECO:0000256" key="1">
    <source>
        <dbReference type="ARBA" id="ARBA00004141"/>
    </source>
</evidence>
<dbReference type="GO" id="GO:0019706">
    <property type="term" value="F:protein-cysteine S-palmitoyltransferase activity"/>
    <property type="evidence" value="ECO:0007669"/>
    <property type="project" value="UniProtKB-EC"/>
</dbReference>
<keyword evidence="5 12" id="KW-1133">Transmembrane helix</keyword>
<protein>
    <recommendedName>
        <fullName evidence="12">Palmitoyltransferase</fullName>
        <ecNumber evidence="12">2.3.1.225</ecNumber>
    </recommendedName>
</protein>
<dbReference type="GO" id="GO:0005783">
    <property type="term" value="C:endoplasmic reticulum"/>
    <property type="evidence" value="ECO:0007669"/>
    <property type="project" value="TreeGrafter"/>
</dbReference>
<comment type="domain">
    <text evidence="12">The DHHC domain is required for palmitoyltransferase activity.</text>
</comment>
<keyword evidence="15" id="KW-1185">Reference proteome</keyword>
<evidence type="ECO:0000256" key="12">
    <source>
        <dbReference type="RuleBase" id="RU079119"/>
    </source>
</evidence>
<dbReference type="PROSITE" id="PS50216">
    <property type="entry name" value="DHHC"/>
    <property type="match status" value="1"/>
</dbReference>
<keyword evidence="7" id="KW-0564">Palmitate</keyword>
<evidence type="ECO:0000256" key="6">
    <source>
        <dbReference type="ARBA" id="ARBA00023136"/>
    </source>
</evidence>
<dbReference type="InterPro" id="IPR039859">
    <property type="entry name" value="PFA4/ZDH16/20/ERF2-like"/>
</dbReference>
<evidence type="ECO:0000256" key="5">
    <source>
        <dbReference type="ARBA" id="ARBA00022989"/>
    </source>
</evidence>
<dbReference type="SMART" id="SM00248">
    <property type="entry name" value="ANK"/>
    <property type="match status" value="3"/>
</dbReference>
<feature type="repeat" description="ANK" evidence="11">
    <location>
        <begin position="63"/>
        <end position="95"/>
    </location>
</feature>
<gene>
    <name evidence="14" type="ordered locus">EROM_100590</name>
</gene>
<keyword evidence="6 12" id="KW-0472">Membrane</keyword>
<dbReference type="Pfam" id="PF12796">
    <property type="entry name" value="Ank_2"/>
    <property type="match status" value="1"/>
</dbReference>
<evidence type="ECO:0000256" key="2">
    <source>
        <dbReference type="ARBA" id="ARBA00010104"/>
    </source>
</evidence>
<dbReference type="InterPro" id="IPR002110">
    <property type="entry name" value="Ankyrin_rpt"/>
</dbReference>
<dbReference type="InterPro" id="IPR036770">
    <property type="entry name" value="Ankyrin_rpt-contain_sf"/>
</dbReference>
<dbReference type="AlphaFoldDB" id="I7AGH9"/>
<evidence type="ECO:0000313" key="15">
    <source>
        <dbReference type="Proteomes" id="UP000010094"/>
    </source>
</evidence>
<keyword evidence="11" id="KW-0040">ANK repeat</keyword>
<dbReference type="EMBL" id="CP003529">
    <property type="protein sequence ID" value="AFN83875.1"/>
    <property type="molecule type" value="Genomic_DNA"/>
</dbReference>
<reference evidence="14 15" key="1">
    <citation type="journal article" date="2012" name="Proc. Natl. Acad. Sci. U.S.A.">
        <title>Gain and loss of multiple functionally related, horizontally transferred genes in the reduced genomes of two microsporidian parasites.</title>
        <authorList>
            <person name="Pombert J.-F."/>
            <person name="Selman M."/>
            <person name="Burki F."/>
            <person name="Bardell F.T."/>
            <person name="Farinelli L."/>
            <person name="Solter L.F."/>
            <person name="Whitman D.W."/>
            <person name="Weiss L.M."/>
            <person name="Corradi N."/>
            <person name="Keeling P.J."/>
        </authorList>
    </citation>
    <scope>NUCLEOTIDE SEQUENCE [LARGE SCALE GENOMIC DNA]</scope>
    <source>
        <strain evidence="14 15">SJ-2008</strain>
    </source>
</reference>
<dbReference type="PANTHER" id="PTHR22883">
    <property type="entry name" value="ZINC FINGER DHHC DOMAIN CONTAINING PROTEIN"/>
    <property type="match status" value="1"/>
</dbReference>
<feature type="domain" description="Palmitoyltransferase DHHC" evidence="13">
    <location>
        <begin position="269"/>
        <end position="330"/>
    </location>
</feature>
<dbReference type="GO" id="GO:0005794">
    <property type="term" value="C:Golgi apparatus"/>
    <property type="evidence" value="ECO:0007669"/>
    <property type="project" value="TreeGrafter"/>
</dbReference>
<dbReference type="SUPFAM" id="SSF48403">
    <property type="entry name" value="Ankyrin repeat"/>
    <property type="match status" value="1"/>
</dbReference>
<dbReference type="HOGENOM" id="CLU_769870_0_0_1"/>